<accession>A0A8U0W3S7</accession>
<dbReference type="GO" id="GO:0000122">
    <property type="term" value="P:negative regulation of transcription by RNA polymerase II"/>
    <property type="evidence" value="ECO:0007669"/>
    <property type="project" value="TreeGrafter"/>
</dbReference>
<dbReference type="GO" id="GO:0000978">
    <property type="term" value="F:RNA polymerase II cis-regulatory region sequence-specific DNA binding"/>
    <property type="evidence" value="ECO:0007669"/>
    <property type="project" value="TreeGrafter"/>
</dbReference>
<dbReference type="PANTHER" id="PTHR10270">
    <property type="entry name" value="SOX TRANSCRIPTION FACTOR"/>
    <property type="match status" value="1"/>
</dbReference>
<dbReference type="InterPro" id="IPR050140">
    <property type="entry name" value="SRY-related_HMG-box_TF-like"/>
</dbReference>
<evidence type="ECO:0000256" key="2">
    <source>
        <dbReference type="ARBA" id="ARBA00023125"/>
    </source>
</evidence>
<dbReference type="AlphaFoldDB" id="A0A8U0W3S7"/>
<feature type="compositionally biased region" description="Low complexity" evidence="5">
    <location>
        <begin position="496"/>
        <end position="511"/>
    </location>
</feature>
<dbReference type="PANTHER" id="PTHR10270:SF322">
    <property type="entry name" value="SOX21B, ISOFORM C"/>
    <property type="match status" value="1"/>
</dbReference>
<organism evidence="7 8">
    <name type="scientific">Glossina fuscipes</name>
    <dbReference type="NCBI Taxonomy" id="7396"/>
    <lineage>
        <taxon>Eukaryota</taxon>
        <taxon>Metazoa</taxon>
        <taxon>Ecdysozoa</taxon>
        <taxon>Arthropoda</taxon>
        <taxon>Hexapoda</taxon>
        <taxon>Insecta</taxon>
        <taxon>Pterygota</taxon>
        <taxon>Neoptera</taxon>
        <taxon>Endopterygota</taxon>
        <taxon>Diptera</taxon>
        <taxon>Brachycera</taxon>
        <taxon>Muscomorpha</taxon>
        <taxon>Hippoboscoidea</taxon>
        <taxon>Glossinidae</taxon>
        <taxon>Glossina</taxon>
    </lineage>
</organism>
<evidence type="ECO:0000256" key="1">
    <source>
        <dbReference type="ARBA" id="ARBA00004123"/>
    </source>
</evidence>
<keyword evidence="2 4" id="KW-0238">DNA-binding</keyword>
<dbReference type="GO" id="GO:0007420">
    <property type="term" value="P:brain development"/>
    <property type="evidence" value="ECO:0007669"/>
    <property type="project" value="TreeGrafter"/>
</dbReference>
<dbReference type="Gene3D" id="1.10.30.10">
    <property type="entry name" value="High mobility group box domain"/>
    <property type="match status" value="1"/>
</dbReference>
<feature type="DNA-binding region" description="HMG box" evidence="4">
    <location>
        <begin position="258"/>
        <end position="326"/>
    </location>
</feature>
<dbReference type="SMART" id="SM00398">
    <property type="entry name" value="HMG"/>
    <property type="match status" value="1"/>
</dbReference>
<proteinExistence type="predicted"/>
<dbReference type="InterPro" id="IPR036910">
    <property type="entry name" value="HMG_box_dom_sf"/>
</dbReference>
<dbReference type="GO" id="GO:0005634">
    <property type="term" value="C:nucleus"/>
    <property type="evidence" value="ECO:0007669"/>
    <property type="project" value="UniProtKB-SubCell"/>
</dbReference>
<dbReference type="Pfam" id="PF00505">
    <property type="entry name" value="HMG_box"/>
    <property type="match status" value="1"/>
</dbReference>
<dbReference type="GO" id="GO:0030182">
    <property type="term" value="P:neuron differentiation"/>
    <property type="evidence" value="ECO:0007669"/>
    <property type="project" value="TreeGrafter"/>
</dbReference>
<name>A0A8U0W3S7_9MUSC</name>
<dbReference type="GO" id="GO:0001228">
    <property type="term" value="F:DNA-binding transcription activator activity, RNA polymerase II-specific"/>
    <property type="evidence" value="ECO:0007669"/>
    <property type="project" value="TreeGrafter"/>
</dbReference>
<gene>
    <name evidence="8" type="primary">LOC119631574</name>
</gene>
<dbReference type="SUPFAM" id="SSF47095">
    <property type="entry name" value="HMG-box"/>
    <property type="match status" value="1"/>
</dbReference>
<dbReference type="RefSeq" id="XP_037879844.1">
    <property type="nucleotide sequence ID" value="XM_038023916.1"/>
</dbReference>
<evidence type="ECO:0000256" key="4">
    <source>
        <dbReference type="PROSITE-ProRule" id="PRU00267"/>
    </source>
</evidence>
<sequence>MMGVRTGISSVGFGGVLIPNIWQVPSNACFISEASHISLTHPLSISAGQTFQNHFSSPSSAINSPTESHLEQLAASVHHNQHVSSRAINNGGNHNVALNTLYNFQNISQGGSSMPQTNSSNCPSNQSPQQTSFVQQHLGQHSVPGGDSIHSSLHIQTSPTILQNNCSNLSGTSNSLRHINHQTNHQSSTNLASSSSTTASSSVMAAAAAHLHHNSQTSPMTNLHQNMGTLMNGGSSASDVFFSLMIQNTTKRQNEEHIKRPMNAFMVWSRLQRRKIAQDNPKMHNSEISKRLGAEWKLLTEEEKRPFIDEAKRLRAMHMKEHPDYKYRPRRKPKALRRDGYPYPMPYPSVPVEALRAGITPSYFASGPAAAAAYHLGSHLTQTNPPSSQSSISGQMDVPKFALDRNSYLSTAATAGSLYESSKAAQASAAYSAYLDPSVLTKAYFDSKMYQDRAANYAFDISKIYGAQQHNSSTPAPSVHQQHQQHQHFLNGLSISSPQHSNQTTSNNTNNVDERETTPHLESGGSSNGGPVGRAVSDSKALLHSPNGNQMDYNPYGQYGQVGGNHVNSPSVTAGVSTSTVSSTASGDYRRPLTVIF</sequence>
<reference evidence="8" key="1">
    <citation type="submission" date="2025-08" db="UniProtKB">
        <authorList>
            <consortium name="RefSeq"/>
        </authorList>
    </citation>
    <scope>IDENTIFICATION</scope>
    <source>
        <tissue evidence="8">Whole body pupa</tissue>
    </source>
</reference>
<dbReference type="KEGG" id="gfs:119631574"/>
<keyword evidence="3 4" id="KW-0539">Nucleus</keyword>
<feature type="compositionally biased region" description="Low complexity" evidence="5">
    <location>
        <begin position="115"/>
        <end position="132"/>
    </location>
</feature>
<evidence type="ECO:0000259" key="6">
    <source>
        <dbReference type="PROSITE" id="PS50118"/>
    </source>
</evidence>
<keyword evidence="7" id="KW-1185">Reference proteome</keyword>
<dbReference type="FunFam" id="1.10.30.10:FF:000002">
    <property type="entry name" value="transcription factor Sox-2"/>
    <property type="match status" value="1"/>
</dbReference>
<protein>
    <submittedName>
        <fullName evidence="8">Intrastrand cross-link recognition protein isoform X1</fullName>
    </submittedName>
</protein>
<feature type="domain" description="HMG box" evidence="6">
    <location>
        <begin position="258"/>
        <end position="326"/>
    </location>
</feature>
<comment type="subcellular location">
    <subcellularLocation>
        <location evidence="1">Nucleus</location>
    </subcellularLocation>
</comment>
<evidence type="ECO:0000313" key="7">
    <source>
        <dbReference type="Proteomes" id="UP000092443"/>
    </source>
</evidence>
<feature type="region of interest" description="Disordered" evidence="5">
    <location>
        <begin position="493"/>
        <end position="565"/>
    </location>
</feature>
<dbReference type="Proteomes" id="UP000092443">
    <property type="component" value="Unplaced"/>
</dbReference>
<dbReference type="InterPro" id="IPR009071">
    <property type="entry name" value="HMG_box_dom"/>
</dbReference>
<evidence type="ECO:0000256" key="3">
    <source>
        <dbReference type="ARBA" id="ARBA00023242"/>
    </source>
</evidence>
<dbReference type="CDD" id="cd01388">
    <property type="entry name" value="HMG-box_SoxB"/>
    <property type="match status" value="1"/>
</dbReference>
<feature type="region of interest" description="Disordered" evidence="5">
    <location>
        <begin position="109"/>
        <end position="152"/>
    </location>
</feature>
<dbReference type="PROSITE" id="PS50118">
    <property type="entry name" value="HMG_BOX_2"/>
    <property type="match status" value="1"/>
</dbReference>
<evidence type="ECO:0000256" key="5">
    <source>
        <dbReference type="SAM" id="MobiDB-lite"/>
    </source>
</evidence>
<dbReference type="GeneID" id="119631574"/>
<evidence type="ECO:0000313" key="8">
    <source>
        <dbReference type="RefSeq" id="XP_037879844.1"/>
    </source>
</evidence>